<dbReference type="RefSeq" id="WP_210353562.1">
    <property type="nucleotide sequence ID" value="NZ_JAEQMU010000001.1"/>
</dbReference>
<sequence length="253" mass="29628">MRLKITQITLLLLFFAILLGMWYIYPQSSNRTSYKSYRYLSQIRKSGPYIIKRLTNAELDYVPCLLLGNKVDEDAVYLDPNGENIWYLSIDNVKDRESIFYKGPSWIQMDFEGRILQSLPENKQPPSGGIFLKDKLGIKGFDWNDSNGVLRVAYFKRNHFNWNLLNPFQIHDLLDARHKPKCYWNGTAYLRMKMPQGEIDFKVETSNTDDGYKFEAKLFEVPTTFSENQTMIFTLTNTDTSGKDKGIYLIYKK</sequence>
<proteinExistence type="predicted"/>
<dbReference type="EMBL" id="JBHULD010000014">
    <property type="protein sequence ID" value="MFD2555202.1"/>
    <property type="molecule type" value="Genomic_DNA"/>
</dbReference>
<reference evidence="2" key="1">
    <citation type="journal article" date="2019" name="Int. J. Syst. Evol. Microbiol.">
        <title>The Global Catalogue of Microorganisms (GCM) 10K type strain sequencing project: providing services to taxonomists for standard genome sequencing and annotation.</title>
        <authorList>
            <consortium name="The Broad Institute Genomics Platform"/>
            <consortium name="The Broad Institute Genome Sequencing Center for Infectious Disease"/>
            <person name="Wu L."/>
            <person name="Ma J."/>
        </authorList>
    </citation>
    <scope>NUCLEOTIDE SEQUENCE [LARGE SCALE GENOMIC DNA]</scope>
    <source>
        <strain evidence="2">KCTC 52298</strain>
    </source>
</reference>
<name>A0ABW5L1U6_9SPHI</name>
<gene>
    <name evidence="1" type="ORF">ACFSQW_12415</name>
</gene>
<dbReference type="Proteomes" id="UP001597440">
    <property type="component" value="Unassembled WGS sequence"/>
</dbReference>
<protein>
    <submittedName>
        <fullName evidence="1">Uncharacterized protein</fullName>
    </submittedName>
</protein>
<keyword evidence="2" id="KW-1185">Reference proteome</keyword>
<accession>A0ABW5L1U6</accession>
<evidence type="ECO:0000313" key="2">
    <source>
        <dbReference type="Proteomes" id="UP001597440"/>
    </source>
</evidence>
<organism evidence="1 2">
    <name type="scientific">Sphingobacterium tabacisoli</name>
    <dbReference type="NCBI Taxonomy" id="2044855"/>
    <lineage>
        <taxon>Bacteria</taxon>
        <taxon>Pseudomonadati</taxon>
        <taxon>Bacteroidota</taxon>
        <taxon>Sphingobacteriia</taxon>
        <taxon>Sphingobacteriales</taxon>
        <taxon>Sphingobacteriaceae</taxon>
        <taxon>Sphingobacterium</taxon>
    </lineage>
</organism>
<evidence type="ECO:0000313" key="1">
    <source>
        <dbReference type="EMBL" id="MFD2555202.1"/>
    </source>
</evidence>
<comment type="caution">
    <text evidence="1">The sequence shown here is derived from an EMBL/GenBank/DDBJ whole genome shotgun (WGS) entry which is preliminary data.</text>
</comment>